<dbReference type="Gene3D" id="3.30.300.30">
    <property type="match status" value="1"/>
</dbReference>
<dbReference type="InterPro" id="IPR050237">
    <property type="entry name" value="ATP-dep_AMP-bd_enzyme"/>
</dbReference>
<evidence type="ECO:0000313" key="3">
    <source>
        <dbReference type="EMBL" id="GAA1245274.1"/>
    </source>
</evidence>
<comment type="caution">
    <text evidence="3">The sequence shown here is derived from an EMBL/GenBank/DDBJ whole genome shotgun (WGS) entry which is preliminary data.</text>
</comment>
<accession>A0ABN1WC28</accession>
<protein>
    <recommendedName>
        <fullName evidence="5">Acyl-CoA synthetase (AMP-forming)/AMP-acid ligase II</fullName>
    </recommendedName>
</protein>
<dbReference type="Pfam" id="PF13193">
    <property type="entry name" value="AMP-binding_C"/>
    <property type="match status" value="1"/>
</dbReference>
<dbReference type="InterPro" id="IPR000873">
    <property type="entry name" value="AMP-dep_synth/lig_dom"/>
</dbReference>
<evidence type="ECO:0008006" key="5">
    <source>
        <dbReference type="Google" id="ProtNLM"/>
    </source>
</evidence>
<dbReference type="Proteomes" id="UP001500037">
    <property type="component" value="Unassembled WGS sequence"/>
</dbReference>
<keyword evidence="4" id="KW-1185">Reference proteome</keyword>
<proteinExistence type="predicted"/>
<reference evidence="3 4" key="1">
    <citation type="journal article" date="2019" name="Int. J. Syst. Evol. Microbiol.">
        <title>The Global Catalogue of Microorganisms (GCM) 10K type strain sequencing project: providing services to taxonomists for standard genome sequencing and annotation.</title>
        <authorList>
            <consortium name="The Broad Institute Genomics Platform"/>
            <consortium name="The Broad Institute Genome Sequencing Center for Infectious Disease"/>
            <person name="Wu L."/>
            <person name="Ma J."/>
        </authorList>
    </citation>
    <scope>NUCLEOTIDE SEQUENCE [LARGE SCALE GENOMIC DNA]</scope>
    <source>
        <strain evidence="3 4">JCM 13004</strain>
    </source>
</reference>
<sequence>MTARTPVPAAAPSGWTSRQGLELADLVPAEARASWSDQGHYPDQDLYRLFRARVARHPGRPAVIDPAGSLNYAELDHRVRGIAAALGRAGIRSREIVAIRLPNGRHAVAAELAVAALGSVALTFPDGRGSAEALSLLARSRATALVAGAATTRAVTAGAARLPSLRAVFTFEEAPPGVRRLLPAHRGGTPPFVPVTAHPGAPARILVSSGSESEPKMIAYSHNAMAGGRGNYLRAVYADTEVPRALVLVPLASSYGSLGTVTLYRHGGTLVLLDGFDAASALRAVTVHRPTHLFGVATMLTRMTALAPAPDEDLGSLRSLVLSCDGIPAPVLTACLDRFGCPVSNLYGSSDGINCRVEHRRPSEDGTLLGRPDPAVCEIRAFDPQGRPLPPEQDGELWALGPMTPLGYVGAPELDADRRVRGWVRTGDHGRLTADGRVRLLRRNSQLVKRGGYSISPAEVERHVAHHPALAEAVCVATPDRELGERLCLCVVPRAGLPTPRLADLNRFLEDVRGLERRKLPEQLVVLPELPLGATGKLSRPELSRLAAAAVADRPQVPVEAR</sequence>
<dbReference type="RefSeq" id="WP_344443143.1">
    <property type="nucleotide sequence ID" value="NZ_BAAALF010000070.1"/>
</dbReference>
<feature type="domain" description="AMP-binding enzyme C-terminal" evidence="2">
    <location>
        <begin position="459"/>
        <end position="537"/>
    </location>
</feature>
<dbReference type="PANTHER" id="PTHR43767:SF1">
    <property type="entry name" value="NONRIBOSOMAL PEPTIDE SYNTHASE PES1 (EUROFUNG)-RELATED"/>
    <property type="match status" value="1"/>
</dbReference>
<dbReference type="Gene3D" id="3.40.50.12780">
    <property type="entry name" value="N-terminal domain of ligase-like"/>
    <property type="match status" value="1"/>
</dbReference>
<evidence type="ECO:0000313" key="4">
    <source>
        <dbReference type="Proteomes" id="UP001500037"/>
    </source>
</evidence>
<dbReference type="InterPro" id="IPR042099">
    <property type="entry name" value="ANL_N_sf"/>
</dbReference>
<dbReference type="InterPro" id="IPR045851">
    <property type="entry name" value="AMP-bd_C_sf"/>
</dbReference>
<dbReference type="SUPFAM" id="SSF56801">
    <property type="entry name" value="Acetyl-CoA synthetase-like"/>
    <property type="match status" value="1"/>
</dbReference>
<feature type="domain" description="AMP-dependent synthetase/ligase" evidence="1">
    <location>
        <begin position="50"/>
        <end position="408"/>
    </location>
</feature>
<dbReference type="CDD" id="cd04433">
    <property type="entry name" value="AFD_class_I"/>
    <property type="match status" value="1"/>
</dbReference>
<evidence type="ECO:0000259" key="1">
    <source>
        <dbReference type="Pfam" id="PF00501"/>
    </source>
</evidence>
<dbReference type="Pfam" id="PF00501">
    <property type="entry name" value="AMP-binding"/>
    <property type="match status" value="1"/>
</dbReference>
<dbReference type="PANTHER" id="PTHR43767">
    <property type="entry name" value="LONG-CHAIN-FATTY-ACID--COA LIGASE"/>
    <property type="match status" value="1"/>
</dbReference>
<dbReference type="InterPro" id="IPR025110">
    <property type="entry name" value="AMP-bd_C"/>
</dbReference>
<gene>
    <name evidence="3" type="ORF">GCM10009665_40160</name>
</gene>
<organism evidence="3 4">
    <name type="scientific">Kitasatospora nipponensis</name>
    <dbReference type="NCBI Taxonomy" id="258049"/>
    <lineage>
        <taxon>Bacteria</taxon>
        <taxon>Bacillati</taxon>
        <taxon>Actinomycetota</taxon>
        <taxon>Actinomycetes</taxon>
        <taxon>Kitasatosporales</taxon>
        <taxon>Streptomycetaceae</taxon>
        <taxon>Kitasatospora</taxon>
    </lineage>
</organism>
<evidence type="ECO:0000259" key="2">
    <source>
        <dbReference type="Pfam" id="PF13193"/>
    </source>
</evidence>
<dbReference type="EMBL" id="BAAALF010000070">
    <property type="protein sequence ID" value="GAA1245274.1"/>
    <property type="molecule type" value="Genomic_DNA"/>
</dbReference>
<name>A0ABN1WC28_9ACTN</name>